<dbReference type="PROSITE" id="PS00486">
    <property type="entry name" value="DNA_MISMATCH_REPAIR_2"/>
    <property type="match status" value="1"/>
</dbReference>
<dbReference type="Pfam" id="PF01624">
    <property type="entry name" value="MutS_I"/>
    <property type="match status" value="1"/>
</dbReference>
<feature type="binding site" evidence="7">
    <location>
        <begin position="607"/>
        <end position="614"/>
    </location>
    <ligand>
        <name>ATP</name>
        <dbReference type="ChEBI" id="CHEBI:30616"/>
    </ligand>
</feature>
<dbReference type="SMART" id="SM00534">
    <property type="entry name" value="MUTSac"/>
    <property type="match status" value="1"/>
</dbReference>
<dbReference type="SUPFAM" id="SSF52540">
    <property type="entry name" value="P-loop containing nucleoside triphosphate hydrolases"/>
    <property type="match status" value="1"/>
</dbReference>
<dbReference type="SUPFAM" id="SSF53150">
    <property type="entry name" value="DNA repair protein MutS, domain II"/>
    <property type="match status" value="1"/>
</dbReference>
<evidence type="ECO:0000256" key="6">
    <source>
        <dbReference type="ARBA" id="ARBA00023204"/>
    </source>
</evidence>
<evidence type="ECO:0000256" key="3">
    <source>
        <dbReference type="ARBA" id="ARBA00022763"/>
    </source>
</evidence>
<dbReference type="EMBL" id="CP012033">
    <property type="protein sequence ID" value="AKP63654.1"/>
    <property type="molecule type" value="Genomic_DNA"/>
</dbReference>
<proteinExistence type="inferred from homology"/>
<dbReference type="InterPro" id="IPR007860">
    <property type="entry name" value="DNA_mmatch_repair_MutS_con_dom"/>
</dbReference>
<dbReference type="SUPFAM" id="SSF55271">
    <property type="entry name" value="DNA repair protein MutS, domain I"/>
    <property type="match status" value="1"/>
</dbReference>
<keyword evidence="13" id="KW-1185">Reference proteome</keyword>
<dbReference type="GO" id="GO:0140664">
    <property type="term" value="F:ATP-dependent DNA damage sensor activity"/>
    <property type="evidence" value="ECO:0007669"/>
    <property type="project" value="InterPro"/>
</dbReference>
<dbReference type="SMART" id="SM00533">
    <property type="entry name" value="MUTSd"/>
    <property type="match status" value="1"/>
</dbReference>
<dbReference type="Pfam" id="PF00488">
    <property type="entry name" value="MutS_V"/>
    <property type="match status" value="1"/>
</dbReference>
<dbReference type="GO" id="GO:0005524">
    <property type="term" value="F:ATP binding"/>
    <property type="evidence" value="ECO:0007669"/>
    <property type="project" value="UniProtKB-UniRule"/>
</dbReference>
<dbReference type="Gene3D" id="3.40.50.300">
    <property type="entry name" value="P-loop containing nucleotide triphosphate hydrolases"/>
    <property type="match status" value="1"/>
</dbReference>
<organism evidence="12 13">
    <name type="scientific">Levilactobacillus koreensis</name>
    <dbReference type="NCBI Taxonomy" id="637971"/>
    <lineage>
        <taxon>Bacteria</taxon>
        <taxon>Bacillati</taxon>
        <taxon>Bacillota</taxon>
        <taxon>Bacilli</taxon>
        <taxon>Lactobacillales</taxon>
        <taxon>Lactobacillaceae</taxon>
        <taxon>Levilactobacillus</taxon>
    </lineage>
</organism>
<dbReference type="RefSeq" id="WP_048732098.1">
    <property type="nucleotide sequence ID" value="NZ_CP012033.1"/>
</dbReference>
<dbReference type="GO" id="GO:0030983">
    <property type="term" value="F:mismatched DNA binding"/>
    <property type="evidence" value="ECO:0007669"/>
    <property type="project" value="InterPro"/>
</dbReference>
<evidence type="ECO:0000256" key="4">
    <source>
        <dbReference type="ARBA" id="ARBA00022840"/>
    </source>
</evidence>
<evidence type="ECO:0000313" key="12">
    <source>
        <dbReference type="EMBL" id="AKP63654.1"/>
    </source>
</evidence>
<dbReference type="NCBIfam" id="TIGR01070">
    <property type="entry name" value="mutS1"/>
    <property type="match status" value="1"/>
</dbReference>
<comment type="similarity">
    <text evidence="1 7 9">Belongs to the DNA mismatch repair MutS family.</text>
</comment>
<keyword evidence="6 7" id="KW-0234">DNA repair</keyword>
<sequence>MTKTNTTPMMVQYQKIKDQYPDAFLFYRLGDFYEMFNEDAVKGSQLLELTLTTRSHSAKNPIPMCGVPHKAVQSYIDILVDQGYKVAICEQMEDPKLAKGMVKREVIQLVTPGTQTDTGAAGAKRNNYLTALTMVAPDQYGFAYTDLSTGELKAAEINGQEAVLNELMSLQTKEIVIDDSVAEDLQATMKQLSVMISKQLEIQTSSELSYVEQDLTTAPLKQVVGLLVTYVTVTQKRSLAHLQRAVAYQPTAFLKMDHSSQTNLEITQNLRTKKKSGTLLWLLDETKTAMGGRLLKQWLDRPLINRQQIEDRQAKVGTLLDHYFERNSLQAELVKVYDLERLAGRVAFGSVNGRDLIQLQTSLEQVPQIQHTIEELGDAVFDSMLTNLDPVSDVADAIRAAIVPEPPLSVADGGVIRDGFNAQLDEYRDAMRNGKTWLAEMEAHEREVTGINNLKIGYNHVFGYYIEVTKVNLDKLPADRYERKQTLANAERFSTPELKEKEQLILEAEEKSVALEYQLFVDLREQVKKAITRLQKLAATIASLDVLQSFAVVSEDYHFVKPTLVKGHQLKIKQGRHPVVEKVLGRQSYVPNDVTMDDQTNILLITGPNMSGKSTYMRQLALTVIMAQMGCFVPAESAEMPIFDQIFTRIGAADDLISGQSTFMVEMQEANHALSQATANSLILFDEIGRGTATYDGMALAQAIIEYVHNRVHAKTLFSTHYHELTALETSLKQLRNVHVGAVERDGDLVFLHQMQPGPADKSYGIHVAKLAGMPDSLLQRADVILRGLEQEAKEKPAVAAVTSTAPVEGSPAAAKPVAEPTSVAAKPESAASESTPVAEQPVATETSAAETDQQLSLFTDEPELNPAQAKVLAQLKDLNLMGMTPMAIMNQVYQWQQKLSK</sequence>
<dbReference type="InterPro" id="IPR027417">
    <property type="entry name" value="P-loop_NTPase"/>
</dbReference>
<dbReference type="Gene3D" id="3.30.420.110">
    <property type="entry name" value="MutS, connector domain"/>
    <property type="match status" value="1"/>
</dbReference>
<dbReference type="Gene3D" id="1.10.1420.10">
    <property type="match status" value="2"/>
</dbReference>
<dbReference type="KEGG" id="lko:ABN16_00690"/>
<dbReference type="Gene3D" id="3.40.1170.10">
    <property type="entry name" value="DNA repair protein MutS, domain I"/>
    <property type="match status" value="1"/>
</dbReference>
<evidence type="ECO:0000256" key="9">
    <source>
        <dbReference type="RuleBase" id="RU003756"/>
    </source>
</evidence>
<dbReference type="InterPro" id="IPR036678">
    <property type="entry name" value="MutS_con_dom_sf"/>
</dbReference>
<evidence type="ECO:0000256" key="7">
    <source>
        <dbReference type="HAMAP-Rule" id="MF_00096"/>
    </source>
</evidence>
<dbReference type="Pfam" id="PF05192">
    <property type="entry name" value="MutS_III"/>
    <property type="match status" value="1"/>
</dbReference>
<evidence type="ECO:0000256" key="8">
    <source>
        <dbReference type="NCBIfam" id="TIGR01070"/>
    </source>
</evidence>
<dbReference type="SUPFAM" id="SSF48334">
    <property type="entry name" value="DNA repair protein MutS, domain III"/>
    <property type="match status" value="1"/>
</dbReference>
<evidence type="ECO:0000259" key="11">
    <source>
        <dbReference type="PROSITE" id="PS00486"/>
    </source>
</evidence>
<name>A0AAC8UTX7_9LACO</name>
<dbReference type="FunFam" id="3.40.1170.10:FF:000001">
    <property type="entry name" value="DNA mismatch repair protein MutS"/>
    <property type="match status" value="1"/>
</dbReference>
<comment type="function">
    <text evidence="7">This protein is involved in the repair of mismatches in DNA. It is possible that it carries out the mismatch recognition step. This protein has a weak ATPase activity.</text>
</comment>
<dbReference type="CDD" id="cd03284">
    <property type="entry name" value="ABC_MutS1"/>
    <property type="match status" value="1"/>
</dbReference>
<dbReference type="InterPro" id="IPR007861">
    <property type="entry name" value="DNA_mismatch_repair_MutS_clamp"/>
</dbReference>
<keyword evidence="3 7" id="KW-0227">DNA damage</keyword>
<protein>
    <recommendedName>
        <fullName evidence="7 8">DNA mismatch repair protein MutS</fullName>
    </recommendedName>
</protein>
<keyword evidence="5 7" id="KW-0238">DNA-binding</keyword>
<evidence type="ECO:0000256" key="10">
    <source>
        <dbReference type="SAM" id="MobiDB-lite"/>
    </source>
</evidence>
<dbReference type="PANTHER" id="PTHR11361:SF34">
    <property type="entry name" value="DNA MISMATCH REPAIR PROTEIN MSH1, MITOCHONDRIAL"/>
    <property type="match status" value="1"/>
</dbReference>
<evidence type="ECO:0000313" key="13">
    <source>
        <dbReference type="Proteomes" id="UP000036000"/>
    </source>
</evidence>
<feature type="region of interest" description="Disordered" evidence="10">
    <location>
        <begin position="796"/>
        <end position="852"/>
    </location>
</feature>
<dbReference type="Proteomes" id="UP000036000">
    <property type="component" value="Chromosome"/>
</dbReference>
<dbReference type="PIRSF" id="PIRSF037677">
    <property type="entry name" value="DNA_mis_repair_Msh6"/>
    <property type="match status" value="1"/>
</dbReference>
<dbReference type="InterPro" id="IPR007696">
    <property type="entry name" value="DNA_mismatch_repair_MutS_core"/>
</dbReference>
<dbReference type="AlphaFoldDB" id="A0AAC8UTX7"/>
<feature type="domain" description="DNA mismatch repair proteins mutS family" evidence="11">
    <location>
        <begin position="681"/>
        <end position="697"/>
    </location>
</feature>
<dbReference type="InterPro" id="IPR016151">
    <property type="entry name" value="DNA_mismatch_repair_MutS_N"/>
</dbReference>
<dbReference type="HAMAP" id="MF_00096">
    <property type="entry name" value="MutS"/>
    <property type="match status" value="1"/>
</dbReference>
<dbReference type="Pfam" id="PF05190">
    <property type="entry name" value="MutS_IV"/>
    <property type="match status" value="1"/>
</dbReference>
<reference evidence="12 13" key="1">
    <citation type="submission" date="2015-07" db="EMBL/GenBank/DDBJ databases">
        <title>Lactobacillus korensis/26-25/ whole genome sequencing.</title>
        <authorList>
            <person name="Kim M.K."/>
            <person name="Im W.-T."/>
            <person name="Srinivasan S."/>
            <person name="Lee J.-J."/>
        </authorList>
    </citation>
    <scope>NUCLEOTIDE SEQUENCE [LARGE SCALE GENOMIC DNA]</scope>
    <source>
        <strain evidence="12 13">26-25</strain>
    </source>
</reference>
<evidence type="ECO:0000256" key="5">
    <source>
        <dbReference type="ARBA" id="ARBA00023125"/>
    </source>
</evidence>
<dbReference type="PANTHER" id="PTHR11361">
    <property type="entry name" value="DNA MISMATCH REPAIR PROTEIN MUTS FAMILY MEMBER"/>
    <property type="match status" value="1"/>
</dbReference>
<accession>A0AAC8UTX7</accession>
<keyword evidence="4 7" id="KW-0067">ATP-binding</keyword>
<dbReference type="GO" id="GO:0006298">
    <property type="term" value="P:mismatch repair"/>
    <property type="evidence" value="ECO:0007669"/>
    <property type="project" value="UniProtKB-UniRule"/>
</dbReference>
<dbReference type="InterPro" id="IPR017261">
    <property type="entry name" value="DNA_mismatch_repair_MutS/MSH"/>
</dbReference>
<gene>
    <name evidence="7" type="primary">mutS</name>
    <name evidence="12" type="ORF">ABN16_00690</name>
</gene>
<dbReference type="InterPro" id="IPR007695">
    <property type="entry name" value="DNA_mismatch_repair_MutS-lik_N"/>
</dbReference>
<feature type="compositionally biased region" description="Polar residues" evidence="10">
    <location>
        <begin position="832"/>
        <end position="852"/>
    </location>
</feature>
<dbReference type="FunFam" id="1.10.1420.10:FF:000007">
    <property type="entry name" value="DNA mismatch repair protein MutS"/>
    <property type="match status" value="1"/>
</dbReference>
<dbReference type="InterPro" id="IPR000432">
    <property type="entry name" value="DNA_mismatch_repair_MutS_C"/>
</dbReference>
<keyword evidence="2 7" id="KW-0547">Nucleotide-binding</keyword>
<feature type="compositionally biased region" description="Low complexity" evidence="10">
    <location>
        <begin position="798"/>
        <end position="808"/>
    </location>
</feature>
<evidence type="ECO:0000256" key="1">
    <source>
        <dbReference type="ARBA" id="ARBA00006271"/>
    </source>
</evidence>
<evidence type="ECO:0000256" key="2">
    <source>
        <dbReference type="ARBA" id="ARBA00022741"/>
    </source>
</evidence>
<dbReference type="GO" id="GO:0003684">
    <property type="term" value="F:damaged DNA binding"/>
    <property type="evidence" value="ECO:0007669"/>
    <property type="project" value="UniProtKB-UniRule"/>
</dbReference>
<dbReference type="GO" id="GO:0005829">
    <property type="term" value="C:cytosol"/>
    <property type="evidence" value="ECO:0007669"/>
    <property type="project" value="TreeGrafter"/>
</dbReference>
<dbReference type="InterPro" id="IPR036187">
    <property type="entry name" value="DNA_mismatch_repair_MutS_sf"/>
</dbReference>
<dbReference type="Pfam" id="PF05188">
    <property type="entry name" value="MutS_II"/>
    <property type="match status" value="1"/>
</dbReference>
<dbReference type="NCBIfam" id="NF003810">
    <property type="entry name" value="PRK05399.1"/>
    <property type="match status" value="1"/>
</dbReference>
<dbReference type="InterPro" id="IPR005748">
    <property type="entry name" value="DNA_mismatch_repair_MutS"/>
</dbReference>
<dbReference type="InterPro" id="IPR045076">
    <property type="entry name" value="MutS"/>
</dbReference>